<dbReference type="EMBL" id="JAWDGP010000724">
    <property type="protein sequence ID" value="KAK3798056.1"/>
    <property type="molecule type" value="Genomic_DNA"/>
</dbReference>
<accession>A0AAE1B346</accession>
<reference evidence="2" key="1">
    <citation type="journal article" date="2023" name="G3 (Bethesda)">
        <title>A reference genome for the long-term kleptoplast-retaining sea slug Elysia crispata morphotype clarki.</title>
        <authorList>
            <person name="Eastman K.E."/>
            <person name="Pendleton A.L."/>
            <person name="Shaikh M.A."/>
            <person name="Suttiyut T."/>
            <person name="Ogas R."/>
            <person name="Tomko P."/>
            <person name="Gavelis G."/>
            <person name="Widhalm J.R."/>
            <person name="Wisecaver J.H."/>
        </authorList>
    </citation>
    <scope>NUCLEOTIDE SEQUENCE</scope>
    <source>
        <strain evidence="2">ECLA1</strain>
    </source>
</reference>
<proteinExistence type="predicted"/>
<protein>
    <submittedName>
        <fullName evidence="2">Uncharacterized protein</fullName>
    </submittedName>
</protein>
<dbReference type="Proteomes" id="UP001283361">
    <property type="component" value="Unassembled WGS sequence"/>
</dbReference>
<evidence type="ECO:0000256" key="1">
    <source>
        <dbReference type="SAM" id="MobiDB-lite"/>
    </source>
</evidence>
<keyword evidence="3" id="KW-1185">Reference proteome</keyword>
<sequence>MVDQCNSRRSCHSQNVLNTLPPSDAALDPQKATSSRPCFIGGRTTLNSTAHYDGENLKCVSYNISSTVFNVRFESYGSIL</sequence>
<evidence type="ECO:0000313" key="2">
    <source>
        <dbReference type="EMBL" id="KAK3798056.1"/>
    </source>
</evidence>
<dbReference type="AlphaFoldDB" id="A0AAE1B346"/>
<name>A0AAE1B346_9GAST</name>
<gene>
    <name evidence="2" type="ORF">RRG08_034616</name>
</gene>
<comment type="caution">
    <text evidence="2">The sequence shown here is derived from an EMBL/GenBank/DDBJ whole genome shotgun (WGS) entry which is preliminary data.</text>
</comment>
<evidence type="ECO:0000313" key="3">
    <source>
        <dbReference type="Proteomes" id="UP001283361"/>
    </source>
</evidence>
<feature type="region of interest" description="Disordered" evidence="1">
    <location>
        <begin position="1"/>
        <end position="33"/>
    </location>
</feature>
<organism evidence="2 3">
    <name type="scientific">Elysia crispata</name>
    <name type="common">lettuce slug</name>
    <dbReference type="NCBI Taxonomy" id="231223"/>
    <lineage>
        <taxon>Eukaryota</taxon>
        <taxon>Metazoa</taxon>
        <taxon>Spiralia</taxon>
        <taxon>Lophotrochozoa</taxon>
        <taxon>Mollusca</taxon>
        <taxon>Gastropoda</taxon>
        <taxon>Heterobranchia</taxon>
        <taxon>Euthyneura</taxon>
        <taxon>Panpulmonata</taxon>
        <taxon>Sacoglossa</taxon>
        <taxon>Placobranchoidea</taxon>
        <taxon>Plakobranchidae</taxon>
        <taxon>Elysia</taxon>
    </lineage>
</organism>
<feature type="compositionally biased region" description="Polar residues" evidence="1">
    <location>
        <begin position="1"/>
        <end position="21"/>
    </location>
</feature>